<evidence type="ECO:0000256" key="2">
    <source>
        <dbReference type="ARBA" id="ARBA00022729"/>
    </source>
</evidence>
<dbReference type="SMART" id="SM00858">
    <property type="entry name" value="SAF"/>
    <property type="match status" value="1"/>
</dbReference>
<dbReference type="PANTHER" id="PTHR36307">
    <property type="entry name" value="FLAGELLA BASAL BODY P-RING FORMATION PROTEIN FLGA"/>
    <property type="match status" value="1"/>
</dbReference>
<comment type="caution">
    <text evidence="6">The sequence shown here is derived from an EMBL/GenBank/DDBJ whole genome shotgun (WGS) entry which is preliminary data.</text>
</comment>
<dbReference type="RefSeq" id="WP_201158245.1">
    <property type="nucleotide sequence ID" value="NZ_NHSD01000307.1"/>
</dbReference>
<evidence type="ECO:0000313" key="6">
    <source>
        <dbReference type="EMBL" id="MBK5928480.1"/>
    </source>
</evidence>
<protein>
    <recommendedName>
        <fullName evidence="4">Flagella basal body P-ring formation protein FlgA</fullName>
    </recommendedName>
</protein>
<comment type="function">
    <text evidence="4">Involved in the assembly process of the P-ring formation. It may associate with FlgF on the rod constituting a structure essential for the P-ring assembly or may act as a modulator protein for the P-ring assembly.</text>
</comment>
<dbReference type="Pfam" id="PF13144">
    <property type="entry name" value="ChapFlgA"/>
    <property type="match status" value="1"/>
</dbReference>
<keyword evidence="6" id="KW-0969">Cilium</keyword>
<evidence type="ECO:0000256" key="3">
    <source>
        <dbReference type="ARBA" id="ARBA00022764"/>
    </source>
</evidence>
<keyword evidence="6" id="KW-0966">Cell projection</keyword>
<dbReference type="Proteomes" id="UP000706333">
    <property type="component" value="Unassembled WGS sequence"/>
</dbReference>
<dbReference type="PANTHER" id="PTHR36307:SF1">
    <property type="entry name" value="FLAGELLA BASAL BODY P-RING FORMATION PROTEIN FLGA"/>
    <property type="match status" value="1"/>
</dbReference>
<keyword evidence="7" id="KW-1185">Reference proteome</keyword>
<name>A0A934TMF3_9RHOB</name>
<dbReference type="InterPro" id="IPR039246">
    <property type="entry name" value="Flagellar_FlgA"/>
</dbReference>
<dbReference type="Gene3D" id="2.30.30.760">
    <property type="match status" value="1"/>
</dbReference>
<dbReference type="CDD" id="cd11614">
    <property type="entry name" value="SAF_CpaB_FlgA_like"/>
    <property type="match status" value="1"/>
</dbReference>
<organism evidence="6 7">
    <name type="scientific">Rhodobaculum claviforme</name>
    <dbReference type="NCBI Taxonomy" id="1549854"/>
    <lineage>
        <taxon>Bacteria</taxon>
        <taxon>Pseudomonadati</taxon>
        <taxon>Pseudomonadota</taxon>
        <taxon>Alphaproteobacteria</taxon>
        <taxon>Rhodobacterales</taxon>
        <taxon>Paracoccaceae</taxon>
        <taxon>Rhodobaculum</taxon>
    </lineage>
</organism>
<accession>A0A934TMF3</accession>
<keyword evidence="6" id="KW-0282">Flagellum</keyword>
<evidence type="ECO:0000259" key="5">
    <source>
        <dbReference type="SMART" id="SM00858"/>
    </source>
</evidence>
<dbReference type="GO" id="GO:0044780">
    <property type="term" value="P:bacterial-type flagellum assembly"/>
    <property type="evidence" value="ECO:0007669"/>
    <property type="project" value="InterPro"/>
</dbReference>
<feature type="chain" id="PRO_5038163473" description="Flagella basal body P-ring formation protein FlgA" evidence="4">
    <location>
        <begin position="24"/>
        <end position="150"/>
    </location>
</feature>
<comment type="subcellular location">
    <subcellularLocation>
        <location evidence="1 4">Periplasm</location>
    </subcellularLocation>
</comment>
<dbReference type="InterPro" id="IPR017585">
    <property type="entry name" value="SAF_FlgA"/>
</dbReference>
<keyword evidence="2 4" id="KW-0732">Signal</keyword>
<evidence type="ECO:0000256" key="4">
    <source>
        <dbReference type="RuleBase" id="RU362063"/>
    </source>
</evidence>
<feature type="domain" description="SAF" evidence="5">
    <location>
        <begin position="23"/>
        <end position="81"/>
    </location>
</feature>
<reference evidence="6" key="2">
    <citation type="journal article" date="2020" name="Microorganisms">
        <title>Osmotic Adaptation and Compatible Solute Biosynthesis of Phototrophic Bacteria as Revealed from Genome Analyses.</title>
        <authorList>
            <person name="Imhoff J.F."/>
            <person name="Rahn T."/>
            <person name="Kunzel S."/>
            <person name="Keller A."/>
            <person name="Neulinger S.C."/>
        </authorList>
    </citation>
    <scope>NUCLEOTIDE SEQUENCE</scope>
    <source>
        <strain evidence="6">LMG 28126</strain>
    </source>
</reference>
<gene>
    <name evidence="6" type="ORF">CCR87_14275</name>
</gene>
<dbReference type="NCBIfam" id="TIGR03170">
    <property type="entry name" value="flgA_cterm"/>
    <property type="match status" value="1"/>
</dbReference>
<dbReference type="EMBL" id="NHSD01000307">
    <property type="protein sequence ID" value="MBK5928480.1"/>
    <property type="molecule type" value="Genomic_DNA"/>
</dbReference>
<evidence type="ECO:0000256" key="1">
    <source>
        <dbReference type="ARBA" id="ARBA00004418"/>
    </source>
</evidence>
<dbReference type="GO" id="GO:0042597">
    <property type="term" value="C:periplasmic space"/>
    <property type="evidence" value="ECO:0007669"/>
    <property type="project" value="UniProtKB-SubCell"/>
</dbReference>
<keyword evidence="4" id="KW-1005">Bacterial flagellum biogenesis</keyword>
<sequence>MAQHTLAGAALIAALATGLPAPAETLVAARTIRATTLIEPGDVVVVPEVHPGALSHADEAVGLEARVALYPGRPIRPGDLGPAAVVERNGIVPLIFRRAGLTIFAEGRALGRGAPGEMVRVMNLSSRTTVSGMIDPEGRVHVSGSARPFH</sequence>
<proteinExistence type="inferred from homology"/>
<evidence type="ECO:0000313" key="7">
    <source>
        <dbReference type="Proteomes" id="UP000706333"/>
    </source>
</evidence>
<reference evidence="6" key="1">
    <citation type="submission" date="2017-05" db="EMBL/GenBank/DDBJ databases">
        <authorList>
            <person name="Imhoff J.F."/>
            <person name="Rahn T."/>
            <person name="Kuenzel S."/>
            <person name="Neulinger S.C."/>
        </authorList>
    </citation>
    <scope>NUCLEOTIDE SEQUENCE</scope>
    <source>
        <strain evidence="6">LMG 28126</strain>
    </source>
</reference>
<keyword evidence="3 4" id="KW-0574">Periplasm</keyword>
<dbReference type="InterPro" id="IPR013974">
    <property type="entry name" value="SAF"/>
</dbReference>
<comment type="similarity">
    <text evidence="4">Belongs to the FlgA family.</text>
</comment>
<dbReference type="AlphaFoldDB" id="A0A934TMF3"/>
<feature type="signal peptide" evidence="4">
    <location>
        <begin position="1"/>
        <end position="23"/>
    </location>
</feature>